<dbReference type="Proteomes" id="UP001230649">
    <property type="component" value="Unassembled WGS sequence"/>
</dbReference>
<sequence length="236" mass="25417">MASSAPPTYHLHPPSGITKGENGSAWNGSIPVDDGPVEAVADTSNTDGAPTSSAIKGIKDKRRNDERRLRQEDAAALATVSWDNFWTRMGYRQECISNDVTGFFSMYVGLPPSTTTANSSAPVAPEDEEQTASEGPHQVSHPLFSRIAAALLNHDFANRQLAIDATGRFLRQTENIVVAEIGQALWDSRCIARLEKNEKGKAFQESSGTKDGDSGATAAQPVVNVLQVKKKKKPVK</sequence>
<organism evidence="1 2">
    <name type="scientific">Naganishia adeliensis</name>
    <dbReference type="NCBI Taxonomy" id="92952"/>
    <lineage>
        <taxon>Eukaryota</taxon>
        <taxon>Fungi</taxon>
        <taxon>Dikarya</taxon>
        <taxon>Basidiomycota</taxon>
        <taxon>Agaricomycotina</taxon>
        <taxon>Tremellomycetes</taxon>
        <taxon>Filobasidiales</taxon>
        <taxon>Filobasidiaceae</taxon>
        <taxon>Naganishia</taxon>
    </lineage>
</organism>
<dbReference type="EMBL" id="JASBWS010000028">
    <property type="protein sequence ID" value="KAJ9109823.1"/>
    <property type="molecule type" value="Genomic_DNA"/>
</dbReference>
<accession>A0ACC2WDK8</accession>
<evidence type="ECO:0000313" key="2">
    <source>
        <dbReference type="Proteomes" id="UP001230649"/>
    </source>
</evidence>
<reference evidence="1" key="1">
    <citation type="submission" date="2023-04" db="EMBL/GenBank/DDBJ databases">
        <title>Draft Genome sequencing of Naganishia species isolated from polar environments using Oxford Nanopore Technology.</title>
        <authorList>
            <person name="Leo P."/>
            <person name="Venkateswaran K."/>
        </authorList>
    </citation>
    <scope>NUCLEOTIDE SEQUENCE</scope>
    <source>
        <strain evidence="1">MNA-CCFEE 5262</strain>
    </source>
</reference>
<protein>
    <submittedName>
        <fullName evidence="1">Uncharacterized protein</fullName>
    </submittedName>
</protein>
<evidence type="ECO:0000313" key="1">
    <source>
        <dbReference type="EMBL" id="KAJ9109823.1"/>
    </source>
</evidence>
<keyword evidence="2" id="KW-1185">Reference proteome</keyword>
<proteinExistence type="predicted"/>
<gene>
    <name evidence="1" type="ORF">QFC20_003239</name>
</gene>
<comment type="caution">
    <text evidence="1">The sequence shown here is derived from an EMBL/GenBank/DDBJ whole genome shotgun (WGS) entry which is preliminary data.</text>
</comment>
<name>A0ACC2WDK8_9TREE</name>